<reference evidence="1 2" key="1">
    <citation type="submission" date="2018-05" db="EMBL/GenBank/DDBJ databases">
        <title>Zavarzinia sp. HR-AS.</title>
        <authorList>
            <person name="Lee Y."/>
            <person name="Jeon C.O."/>
        </authorList>
    </citation>
    <scope>NUCLEOTIDE SEQUENCE [LARGE SCALE GENOMIC DNA]</scope>
    <source>
        <strain evidence="1 2">HR-AS</strain>
    </source>
</reference>
<evidence type="ECO:0000313" key="2">
    <source>
        <dbReference type="Proteomes" id="UP000245461"/>
    </source>
</evidence>
<gene>
    <name evidence="1" type="ORF">DKG74_01135</name>
</gene>
<comment type="caution">
    <text evidence="1">The sequence shown here is derived from an EMBL/GenBank/DDBJ whole genome shotgun (WGS) entry which is preliminary data.</text>
</comment>
<sequence length="137" mass="14517">MIAAVTALPGAMAEASPLDAIAVVNGRLTGDINGQIVDSRDLVGSSFQDGPLTYSIVDAASDPFLPGLWRYRITWKADDGRDWNAMCRNSRGSTGWAYAISADDGPRFVCEDTDMAVCFAKANGLSVQRAVALCLGN</sequence>
<keyword evidence="2" id="KW-1185">Reference proteome</keyword>
<dbReference type="AlphaFoldDB" id="A0A317EFT0"/>
<name>A0A317EFT0_9PROT</name>
<accession>A0A317EFT0</accession>
<dbReference type="EMBL" id="QGLE01000001">
    <property type="protein sequence ID" value="PWR25601.1"/>
    <property type="molecule type" value="Genomic_DNA"/>
</dbReference>
<evidence type="ECO:0000313" key="1">
    <source>
        <dbReference type="EMBL" id="PWR25601.1"/>
    </source>
</evidence>
<protein>
    <submittedName>
        <fullName evidence="1">Uncharacterized protein</fullName>
    </submittedName>
</protein>
<organism evidence="1 2">
    <name type="scientific">Zavarzinia aquatilis</name>
    <dbReference type="NCBI Taxonomy" id="2211142"/>
    <lineage>
        <taxon>Bacteria</taxon>
        <taxon>Pseudomonadati</taxon>
        <taxon>Pseudomonadota</taxon>
        <taxon>Alphaproteobacteria</taxon>
        <taxon>Rhodospirillales</taxon>
        <taxon>Zavarziniaceae</taxon>
        <taxon>Zavarzinia</taxon>
    </lineage>
</organism>
<dbReference type="Proteomes" id="UP000245461">
    <property type="component" value="Unassembled WGS sequence"/>
</dbReference>
<proteinExistence type="predicted"/>